<protein>
    <submittedName>
        <fullName evidence="4">Trithorax group protein osa-like isoform X2</fullName>
    </submittedName>
</protein>
<keyword evidence="3" id="KW-1185">Reference proteome</keyword>
<name>A0A9C6X2P7_FRAOC</name>
<reference evidence="4" key="1">
    <citation type="submission" date="2025-08" db="UniProtKB">
        <authorList>
            <consortium name="RefSeq"/>
        </authorList>
    </citation>
    <scope>IDENTIFICATION</scope>
    <source>
        <tissue evidence="4">Whole organism</tissue>
    </source>
</reference>
<proteinExistence type="predicted"/>
<dbReference type="PANTHER" id="PTHR33964:SF9">
    <property type="match status" value="1"/>
</dbReference>
<feature type="region of interest" description="Disordered" evidence="1">
    <location>
        <begin position="218"/>
        <end position="417"/>
    </location>
</feature>
<dbReference type="AlphaFoldDB" id="A0A9C6X2P7"/>
<dbReference type="PANTHER" id="PTHR33964">
    <property type="entry name" value="RE45066P-RELATED"/>
    <property type="match status" value="1"/>
</dbReference>
<feature type="signal peptide" evidence="2">
    <location>
        <begin position="1"/>
        <end position="30"/>
    </location>
</feature>
<keyword evidence="2" id="KW-0732">Signal</keyword>
<dbReference type="Proteomes" id="UP000504606">
    <property type="component" value="Unplaced"/>
</dbReference>
<feature type="compositionally biased region" description="Low complexity" evidence="1">
    <location>
        <begin position="373"/>
        <end position="387"/>
    </location>
</feature>
<feature type="compositionally biased region" description="Gly residues" evidence="1">
    <location>
        <begin position="303"/>
        <end position="313"/>
    </location>
</feature>
<feature type="compositionally biased region" description="Gly residues" evidence="1">
    <location>
        <begin position="285"/>
        <end position="294"/>
    </location>
</feature>
<organism evidence="3 4">
    <name type="scientific">Frankliniella occidentalis</name>
    <name type="common">Western flower thrips</name>
    <name type="synonym">Euthrips occidentalis</name>
    <dbReference type="NCBI Taxonomy" id="133901"/>
    <lineage>
        <taxon>Eukaryota</taxon>
        <taxon>Metazoa</taxon>
        <taxon>Ecdysozoa</taxon>
        <taxon>Arthropoda</taxon>
        <taxon>Hexapoda</taxon>
        <taxon>Insecta</taxon>
        <taxon>Pterygota</taxon>
        <taxon>Neoptera</taxon>
        <taxon>Paraneoptera</taxon>
        <taxon>Thysanoptera</taxon>
        <taxon>Terebrantia</taxon>
        <taxon>Thripoidea</taxon>
        <taxon>Thripidae</taxon>
        <taxon>Frankliniella</taxon>
    </lineage>
</organism>
<gene>
    <name evidence="4" type="primary">LOC113208487</name>
</gene>
<evidence type="ECO:0000313" key="4">
    <source>
        <dbReference type="RefSeq" id="XP_052128073.1"/>
    </source>
</evidence>
<feature type="chain" id="PRO_5038843291" evidence="2">
    <location>
        <begin position="31"/>
        <end position="506"/>
    </location>
</feature>
<feature type="compositionally biased region" description="Low complexity" evidence="1">
    <location>
        <begin position="399"/>
        <end position="411"/>
    </location>
</feature>
<evidence type="ECO:0000313" key="3">
    <source>
        <dbReference type="Proteomes" id="UP000504606"/>
    </source>
</evidence>
<sequence>MAPSSAPPVVSVLTSLLVVLASAPVAPAQAADNTMIAGCVRSEYQRCVHMADPLLKDARYIFPDNMADIDFVCGTWSQFVTCVKRYIDRCFTESRRQEFNKAVENPVDSVYQMCTVPQYQNEYLQHATCIKSTLTEDSHCGRHYRHLVEQVSGEVERVSLCCSHHRFRECVLDQTARQCDGPRPGVPISGSASRFARQILDKALSFLRDQCNNFVPNSPECPGLGISGGDPYMSGRDPNSPDNNAVNPRPAPVPLSPWEPRPKPAAGSARRGKTPAPGDSSGAAASGGGQGAVGAGASSGREGASGTGSGTGSATGSTADKVQKQDWAAAHKQPAQQAQPAGAGGSPWLPGRVEAVPGRPTAAPGQGPGSGQQAGAAQEAGATLAAGRPSSYGRGMSWPTSTAMTPAARTPAPAPADWMPNSYRVTNSGISRVSTAAPGSDPWFPSTLAGSDSAVNSNAVDEPNQQGLNAAGSLPGAGPRAGPAILPTLLAAISALVLGRLGLGDT</sequence>
<dbReference type="GeneID" id="113208487"/>
<feature type="compositionally biased region" description="Pro residues" evidence="1">
    <location>
        <begin position="249"/>
        <end position="259"/>
    </location>
</feature>
<dbReference type="RefSeq" id="XP_052128073.1">
    <property type="nucleotide sequence ID" value="XM_052272113.1"/>
</dbReference>
<feature type="compositionally biased region" description="Low complexity" evidence="1">
    <location>
        <begin position="328"/>
        <end position="341"/>
    </location>
</feature>
<accession>A0A9C6X2P7</accession>
<evidence type="ECO:0000256" key="1">
    <source>
        <dbReference type="SAM" id="MobiDB-lite"/>
    </source>
</evidence>
<evidence type="ECO:0000256" key="2">
    <source>
        <dbReference type="SAM" id="SignalP"/>
    </source>
</evidence>